<dbReference type="Pfam" id="PF00961">
    <property type="entry name" value="LAGLIDADG_1"/>
    <property type="match status" value="1"/>
</dbReference>
<evidence type="ECO:0000313" key="3">
    <source>
        <dbReference type="EMBL" id="QQY98187.1"/>
    </source>
</evidence>
<name>A0A7U1GG12_UNCNE</name>
<dbReference type="Pfam" id="PF03161">
    <property type="entry name" value="LAGLIDADG_2"/>
    <property type="match status" value="1"/>
</dbReference>
<dbReference type="GeneID" id="65320115"/>
<dbReference type="RefSeq" id="YP_010119108.1">
    <property type="nucleotide sequence ID" value="NC_056146.1"/>
</dbReference>
<dbReference type="InterPro" id="IPR004860">
    <property type="entry name" value="LAGLIDADG_dom"/>
</dbReference>
<keyword evidence="3" id="KW-0540">Nuclease</keyword>
<dbReference type="Gene3D" id="3.10.28.10">
    <property type="entry name" value="Homing endonucleases"/>
    <property type="match status" value="3"/>
</dbReference>
<feature type="domain" description="Homing endonuclease LAGLIDADG" evidence="2">
    <location>
        <begin position="282"/>
        <end position="457"/>
    </location>
</feature>
<dbReference type="InterPro" id="IPR027434">
    <property type="entry name" value="Homing_endonucl"/>
</dbReference>
<evidence type="ECO:0000259" key="1">
    <source>
        <dbReference type="Pfam" id="PF00961"/>
    </source>
</evidence>
<dbReference type="AlphaFoldDB" id="A0A7U1GG12"/>
<dbReference type="SUPFAM" id="SSF55608">
    <property type="entry name" value="Homing endonucleases"/>
    <property type="match status" value="2"/>
</dbReference>
<keyword evidence="3" id="KW-0255">Endonuclease</keyword>
<feature type="domain" description="Homing endonuclease LAGLIDADG" evidence="1">
    <location>
        <begin position="84"/>
        <end position="175"/>
    </location>
</feature>
<protein>
    <submittedName>
        <fullName evidence="3">LAGLIDADG endonuclease domain-containing protein</fullName>
    </submittedName>
</protein>
<evidence type="ECO:0000259" key="2">
    <source>
        <dbReference type="Pfam" id="PF03161"/>
    </source>
</evidence>
<geneLocation type="mitochondrion" evidence="3"/>
<dbReference type="EMBL" id="MT880588">
    <property type="protein sequence ID" value="QQY98187.1"/>
    <property type="molecule type" value="Genomic_DNA"/>
</dbReference>
<gene>
    <name evidence="3" type="primary">cox1-i17</name>
</gene>
<keyword evidence="3" id="KW-0496">Mitochondrion</keyword>
<sequence length="479" mass="55230">MTKYNINGKLAATYPYWRGNLNNSSYKSYLNIINKRALVSSYMQGKGFQPNGWYFSPYRYYTTRPCQENPDWVSEVVNEYNSNCFYISIYKSNKLKLGQGVTFVFYISLLDEKLIKRLQLALGGCGQILIINDSFIFRVQDSLSINEKIIPFFNKSGPCALLGIKLVAFECLKKVAYLKSERAHTTLEGLNRIKKIIRYIGLASLAESLRTPHELCEAKCLSLATPSELGATPCQQRTLAFFFARVGFSLVLYGSNLSSTVGFLRYTSIERALIKIPTNKMSVFIGIILSDASLQKGRGDGRLQFKQKYNQFEYFYSVFFQLSHYCSKGPYVTKAILHKKVHYGLAFTTRSLPCITELYHLFYIEGKKIIPQNLFDLLTWEALVHWVYQKSNIKFFYLSGERRNKVYGLYINVEAYTIKDIVVLMNVLMIRHRLSCTLHIVKQNKPHIYIKNKSMPLLLTGIRPFISSLPSKAPFFFWN</sequence>
<accession>A0A7U1GG12</accession>
<dbReference type="GO" id="GO:0004519">
    <property type="term" value="F:endonuclease activity"/>
    <property type="evidence" value="ECO:0007669"/>
    <property type="project" value="UniProtKB-KW"/>
</dbReference>
<organism evidence="3">
    <name type="scientific">Uncinula necator</name>
    <name type="common">Grape powdery mildew</name>
    <dbReference type="NCBI Taxonomy" id="52586"/>
    <lineage>
        <taxon>Eukaryota</taxon>
        <taxon>Fungi</taxon>
        <taxon>Dikarya</taxon>
        <taxon>Ascomycota</taxon>
        <taxon>Pezizomycotina</taxon>
        <taxon>Leotiomycetes</taxon>
        <taxon>Erysiphales</taxon>
        <taxon>Erysiphaceae</taxon>
        <taxon>Erysiphe</taxon>
    </lineage>
</organism>
<reference evidence="3" key="1">
    <citation type="submission" date="2020-08" db="EMBL/GenBank/DDBJ databases">
        <title>Mitochondrial genome sequences of powdery mildew pathogens.</title>
        <authorList>
            <person name="Zaccaron A."/>
            <person name="Stergiopoulos I."/>
        </authorList>
    </citation>
    <scope>NUCLEOTIDE SEQUENCE</scope>
    <source>
        <strain evidence="3">C</strain>
    </source>
</reference>
<proteinExistence type="predicted"/>
<keyword evidence="3" id="KW-0378">Hydrolase</keyword>